<comment type="subcellular location">
    <subcellularLocation>
        <location evidence="1">Membrane</location>
        <topology evidence="1">Multi-pass membrane protein</topology>
    </subcellularLocation>
</comment>
<feature type="transmembrane region" description="Helical" evidence="5">
    <location>
        <begin position="24"/>
        <end position="51"/>
    </location>
</feature>
<keyword evidence="3 5" id="KW-1133">Transmembrane helix</keyword>
<keyword evidence="2 5" id="KW-0812">Transmembrane</keyword>
<dbReference type="GO" id="GO:0005524">
    <property type="term" value="F:ATP binding"/>
    <property type="evidence" value="ECO:0007669"/>
    <property type="project" value="InterPro"/>
</dbReference>
<evidence type="ECO:0000256" key="1">
    <source>
        <dbReference type="ARBA" id="ARBA00004141"/>
    </source>
</evidence>
<evidence type="ECO:0000256" key="5">
    <source>
        <dbReference type="SAM" id="Phobius"/>
    </source>
</evidence>
<name>A0AA41VFS0_PAPNU</name>
<evidence type="ECO:0000256" key="4">
    <source>
        <dbReference type="ARBA" id="ARBA00023136"/>
    </source>
</evidence>
<keyword evidence="4 5" id="KW-0472">Membrane</keyword>
<protein>
    <submittedName>
        <fullName evidence="6">Uncharacterized protein</fullName>
    </submittedName>
</protein>
<dbReference type="EMBL" id="JAJJMA010211276">
    <property type="protein sequence ID" value="MCL7040343.1"/>
    <property type="molecule type" value="Genomic_DNA"/>
</dbReference>
<comment type="caution">
    <text evidence="6">The sequence shown here is derived from an EMBL/GenBank/DDBJ whole genome shotgun (WGS) entry which is preliminary data.</text>
</comment>
<reference evidence="6" key="1">
    <citation type="submission" date="2022-03" db="EMBL/GenBank/DDBJ databases">
        <title>A functionally conserved STORR gene fusion in Papaver species that diverged 16.8 million years ago.</title>
        <authorList>
            <person name="Catania T."/>
        </authorList>
    </citation>
    <scope>NUCLEOTIDE SEQUENCE</scope>
    <source>
        <strain evidence="6">S-191538</strain>
    </source>
</reference>
<keyword evidence="7" id="KW-1185">Reference proteome</keyword>
<evidence type="ECO:0000313" key="6">
    <source>
        <dbReference type="EMBL" id="MCL7040343.1"/>
    </source>
</evidence>
<dbReference type="GO" id="GO:0005886">
    <property type="term" value="C:plasma membrane"/>
    <property type="evidence" value="ECO:0007669"/>
    <property type="project" value="TreeGrafter"/>
</dbReference>
<organism evidence="6 7">
    <name type="scientific">Papaver nudicaule</name>
    <name type="common">Iceland poppy</name>
    <dbReference type="NCBI Taxonomy" id="74823"/>
    <lineage>
        <taxon>Eukaryota</taxon>
        <taxon>Viridiplantae</taxon>
        <taxon>Streptophyta</taxon>
        <taxon>Embryophyta</taxon>
        <taxon>Tracheophyta</taxon>
        <taxon>Spermatophyta</taxon>
        <taxon>Magnoliopsida</taxon>
        <taxon>Ranunculales</taxon>
        <taxon>Papaveraceae</taxon>
        <taxon>Papaveroideae</taxon>
        <taxon>Papaver</taxon>
    </lineage>
</organism>
<dbReference type="PANTHER" id="PTHR24222">
    <property type="entry name" value="ABC TRANSPORTER B FAMILY"/>
    <property type="match status" value="1"/>
</dbReference>
<evidence type="ECO:0000256" key="2">
    <source>
        <dbReference type="ARBA" id="ARBA00022692"/>
    </source>
</evidence>
<dbReference type="GO" id="GO:0042626">
    <property type="term" value="F:ATPase-coupled transmembrane transporter activity"/>
    <property type="evidence" value="ECO:0007669"/>
    <property type="project" value="TreeGrafter"/>
</dbReference>
<dbReference type="Gene3D" id="1.20.1560.10">
    <property type="entry name" value="ABC transporter type 1, transmembrane domain"/>
    <property type="match status" value="1"/>
</dbReference>
<dbReference type="Proteomes" id="UP001177140">
    <property type="component" value="Unassembled WGS sequence"/>
</dbReference>
<gene>
    <name evidence="6" type="ORF">MKW94_028408</name>
</gene>
<evidence type="ECO:0000313" key="7">
    <source>
        <dbReference type="Proteomes" id="UP001177140"/>
    </source>
</evidence>
<feature type="transmembrane region" description="Helical" evidence="5">
    <location>
        <begin position="63"/>
        <end position="87"/>
    </location>
</feature>
<dbReference type="AlphaFoldDB" id="A0AA41VFS0"/>
<dbReference type="SUPFAM" id="SSF90123">
    <property type="entry name" value="ABC transporter transmembrane region"/>
    <property type="match status" value="1"/>
</dbReference>
<dbReference type="PANTHER" id="PTHR24222:SF63">
    <property type="entry name" value="ATP BINDING CASSETTE SUBFAMILY B"/>
    <property type="match status" value="1"/>
</dbReference>
<proteinExistence type="predicted"/>
<dbReference type="InterPro" id="IPR036640">
    <property type="entry name" value="ABC1_TM_sf"/>
</dbReference>
<evidence type="ECO:0000256" key="3">
    <source>
        <dbReference type="ARBA" id="ARBA00022989"/>
    </source>
</evidence>
<accession>A0AA41VFS0</accession>
<sequence>MADNREKEKVPFYKLFSFADKYDLLMMFMGTISSMGSGVGMPIMMLLIGQYIDAFGSSDPSNILPYVLKITLKGVYLGIGVGLATFIRKCVSFSFRFFSMGW</sequence>
<dbReference type="InterPro" id="IPR039421">
    <property type="entry name" value="Type_1_exporter"/>
</dbReference>